<dbReference type="PRINTS" id="PR00033">
    <property type="entry name" value="HTHASNC"/>
</dbReference>
<dbReference type="SUPFAM" id="SSF46785">
    <property type="entry name" value="Winged helix' DNA-binding domain"/>
    <property type="match status" value="1"/>
</dbReference>
<dbReference type="PROSITE" id="PS50956">
    <property type="entry name" value="HTH_ASNC_2"/>
    <property type="match status" value="1"/>
</dbReference>
<dbReference type="Proteomes" id="UP000095463">
    <property type="component" value="Unassembled WGS sequence"/>
</dbReference>
<protein>
    <submittedName>
        <fullName evidence="5">AsnC family transcriptional regulator</fullName>
    </submittedName>
</protein>
<dbReference type="AlphaFoldDB" id="A0A1E5XMT4"/>
<keyword evidence="6" id="KW-1185">Reference proteome</keyword>
<keyword evidence="2" id="KW-0238">DNA-binding</keyword>
<gene>
    <name evidence="5" type="ORF">VW23_001495</name>
</gene>
<evidence type="ECO:0000256" key="2">
    <source>
        <dbReference type="ARBA" id="ARBA00023125"/>
    </source>
</evidence>
<dbReference type="GO" id="GO:0043565">
    <property type="term" value="F:sequence-specific DNA binding"/>
    <property type="evidence" value="ECO:0007669"/>
    <property type="project" value="InterPro"/>
</dbReference>
<dbReference type="SUPFAM" id="SSF54909">
    <property type="entry name" value="Dimeric alpha+beta barrel"/>
    <property type="match status" value="1"/>
</dbReference>
<dbReference type="OrthoDB" id="7856348at2"/>
<dbReference type="GO" id="GO:0005829">
    <property type="term" value="C:cytosol"/>
    <property type="evidence" value="ECO:0007669"/>
    <property type="project" value="TreeGrafter"/>
</dbReference>
<dbReference type="InterPro" id="IPR036390">
    <property type="entry name" value="WH_DNA-bd_sf"/>
</dbReference>
<dbReference type="PANTHER" id="PTHR30154">
    <property type="entry name" value="LEUCINE-RESPONSIVE REGULATORY PROTEIN"/>
    <property type="match status" value="1"/>
</dbReference>
<evidence type="ECO:0000313" key="5">
    <source>
        <dbReference type="EMBL" id="OEO29889.1"/>
    </source>
</evidence>
<keyword evidence="3" id="KW-0804">Transcription</keyword>
<dbReference type="EMBL" id="LAJE02000246">
    <property type="protein sequence ID" value="OEO29889.1"/>
    <property type="molecule type" value="Genomic_DNA"/>
</dbReference>
<dbReference type="GO" id="GO:0006355">
    <property type="term" value="P:regulation of DNA-templated transcription"/>
    <property type="evidence" value="ECO:0007669"/>
    <property type="project" value="UniProtKB-ARBA"/>
</dbReference>
<feature type="domain" description="HTH asnC-type" evidence="4">
    <location>
        <begin position="11"/>
        <end position="74"/>
    </location>
</feature>
<evidence type="ECO:0000256" key="3">
    <source>
        <dbReference type="ARBA" id="ARBA00023163"/>
    </source>
</evidence>
<dbReference type="RefSeq" id="WP_069910865.1">
    <property type="nucleotide sequence ID" value="NZ_LAJE02000246.1"/>
</dbReference>
<dbReference type="PANTHER" id="PTHR30154:SF34">
    <property type="entry name" value="TRANSCRIPTIONAL REGULATOR AZLB"/>
    <property type="match status" value="1"/>
</dbReference>
<name>A0A1E5XMT4_9HYPH</name>
<dbReference type="InterPro" id="IPR000485">
    <property type="entry name" value="AsnC-type_HTH_dom"/>
</dbReference>
<dbReference type="Gene3D" id="3.30.70.920">
    <property type="match status" value="1"/>
</dbReference>
<dbReference type="InterPro" id="IPR011008">
    <property type="entry name" value="Dimeric_a/b-barrel"/>
</dbReference>
<dbReference type="SMART" id="SM00344">
    <property type="entry name" value="HTH_ASNC"/>
    <property type="match status" value="1"/>
</dbReference>
<dbReference type="Gene3D" id="1.10.10.10">
    <property type="entry name" value="Winged helix-like DNA-binding domain superfamily/Winged helix DNA-binding domain"/>
    <property type="match status" value="1"/>
</dbReference>
<organism evidence="5 6">
    <name type="scientific">Devosia insulae DS-56</name>
    <dbReference type="NCBI Taxonomy" id="1116389"/>
    <lineage>
        <taxon>Bacteria</taxon>
        <taxon>Pseudomonadati</taxon>
        <taxon>Pseudomonadota</taxon>
        <taxon>Alphaproteobacteria</taxon>
        <taxon>Hyphomicrobiales</taxon>
        <taxon>Devosiaceae</taxon>
        <taxon>Devosia</taxon>
    </lineage>
</organism>
<dbReference type="Pfam" id="PF01037">
    <property type="entry name" value="AsnC_trans_reg"/>
    <property type="match status" value="1"/>
</dbReference>
<keyword evidence="1" id="KW-0805">Transcription regulation</keyword>
<reference evidence="5 6" key="1">
    <citation type="journal article" date="2015" name="Genome Announc.">
        <title>Genome Assemblies of Three Soil-Associated Devosia species: D. insulae, D. limi, and D. soli.</title>
        <authorList>
            <person name="Hassan Y.I."/>
            <person name="Lepp D."/>
            <person name="Zhou T."/>
        </authorList>
    </citation>
    <scope>NUCLEOTIDE SEQUENCE [LARGE SCALE GENOMIC DNA]</scope>
    <source>
        <strain evidence="5 6">DS-56</strain>
    </source>
</reference>
<dbReference type="CDD" id="cd00090">
    <property type="entry name" value="HTH_ARSR"/>
    <property type="match status" value="1"/>
</dbReference>
<accession>A0A1E5XMT4</accession>
<dbReference type="Pfam" id="PF13412">
    <property type="entry name" value="HTH_24"/>
    <property type="match status" value="1"/>
</dbReference>
<dbReference type="InterPro" id="IPR036388">
    <property type="entry name" value="WH-like_DNA-bd_sf"/>
</dbReference>
<proteinExistence type="predicted"/>
<evidence type="ECO:0000259" key="4">
    <source>
        <dbReference type="PROSITE" id="PS50956"/>
    </source>
</evidence>
<dbReference type="InterPro" id="IPR011991">
    <property type="entry name" value="ArsR-like_HTH"/>
</dbReference>
<dbReference type="InterPro" id="IPR019888">
    <property type="entry name" value="Tscrpt_reg_AsnC-like"/>
</dbReference>
<sequence length="161" mass="17457">MTQAKVPARKLDSFDRAILRIIQRDNKTPQRSIAEAVNLSAAAVQRRIAAMEAAGVIEKNVAVLDTAAVAMGITAIVEVHLGNERLQTVDAAKALFRDAPEVQQCYYVTGGTSFVLIIVSPDMVSYEATTRRLFAQNEAVASFRTLVALDRVKTGSEIIVP</sequence>
<comment type="caution">
    <text evidence="5">The sequence shown here is derived from an EMBL/GenBank/DDBJ whole genome shotgun (WGS) entry which is preliminary data.</text>
</comment>
<dbReference type="InterPro" id="IPR019887">
    <property type="entry name" value="Tscrpt_reg_AsnC/Lrp_C"/>
</dbReference>
<evidence type="ECO:0000313" key="6">
    <source>
        <dbReference type="Proteomes" id="UP000095463"/>
    </source>
</evidence>
<dbReference type="GO" id="GO:0043200">
    <property type="term" value="P:response to amino acid"/>
    <property type="evidence" value="ECO:0007669"/>
    <property type="project" value="TreeGrafter"/>
</dbReference>
<evidence type="ECO:0000256" key="1">
    <source>
        <dbReference type="ARBA" id="ARBA00023015"/>
    </source>
</evidence>